<sequence>MRVAVANSPCGARRYPLQAQPPALLLGGRGRGPTGQLPAFLAGIGGVGEVAHGHGQHLGNFGRLHVPRGRRRDATQKRRDVKGAGERLNGWQGGQHLNGRPRQANFLFGFTQGRGQQRGIGRVALATRKR</sequence>
<organism evidence="2">
    <name type="scientific">Tanacetum cinerariifolium</name>
    <name type="common">Dalmatian daisy</name>
    <name type="synonym">Chrysanthemum cinerariifolium</name>
    <dbReference type="NCBI Taxonomy" id="118510"/>
    <lineage>
        <taxon>Eukaryota</taxon>
        <taxon>Viridiplantae</taxon>
        <taxon>Streptophyta</taxon>
        <taxon>Embryophyta</taxon>
        <taxon>Tracheophyta</taxon>
        <taxon>Spermatophyta</taxon>
        <taxon>Magnoliopsida</taxon>
        <taxon>eudicotyledons</taxon>
        <taxon>Gunneridae</taxon>
        <taxon>Pentapetalae</taxon>
        <taxon>asterids</taxon>
        <taxon>campanulids</taxon>
        <taxon>Asterales</taxon>
        <taxon>Asteraceae</taxon>
        <taxon>Asteroideae</taxon>
        <taxon>Anthemideae</taxon>
        <taxon>Anthemidinae</taxon>
        <taxon>Tanacetum</taxon>
    </lineage>
</organism>
<accession>A0A699TAW8</accession>
<reference evidence="2" key="1">
    <citation type="journal article" date="2019" name="Sci. Rep.">
        <title>Draft genome of Tanacetum cinerariifolium, the natural source of mosquito coil.</title>
        <authorList>
            <person name="Yamashiro T."/>
            <person name="Shiraishi A."/>
            <person name="Satake H."/>
            <person name="Nakayama K."/>
        </authorList>
    </citation>
    <scope>NUCLEOTIDE SEQUENCE</scope>
</reference>
<gene>
    <name evidence="2" type="ORF">Tci_878085</name>
</gene>
<evidence type="ECO:0000313" key="2">
    <source>
        <dbReference type="EMBL" id="GFD06116.1"/>
    </source>
</evidence>
<protein>
    <submittedName>
        <fullName evidence="2">Uncharacterized protein</fullName>
    </submittedName>
</protein>
<evidence type="ECO:0000256" key="1">
    <source>
        <dbReference type="SAM" id="MobiDB-lite"/>
    </source>
</evidence>
<name>A0A699TAW8_TANCI</name>
<proteinExistence type="predicted"/>
<feature type="compositionally biased region" description="Basic and acidic residues" evidence="1">
    <location>
        <begin position="72"/>
        <end position="85"/>
    </location>
</feature>
<comment type="caution">
    <text evidence="2">The sequence shown here is derived from an EMBL/GenBank/DDBJ whole genome shotgun (WGS) entry which is preliminary data.</text>
</comment>
<feature type="non-terminal residue" evidence="2">
    <location>
        <position position="130"/>
    </location>
</feature>
<dbReference type="EMBL" id="BKCJ011222702">
    <property type="protein sequence ID" value="GFD06116.1"/>
    <property type="molecule type" value="Genomic_DNA"/>
</dbReference>
<dbReference type="AlphaFoldDB" id="A0A699TAW8"/>
<feature type="region of interest" description="Disordered" evidence="1">
    <location>
        <begin position="58"/>
        <end position="99"/>
    </location>
</feature>